<proteinExistence type="inferred from homology"/>
<keyword evidence="7 11" id="KW-0443">Lipid metabolism</keyword>
<feature type="transmembrane region" description="Helical" evidence="11">
    <location>
        <begin position="6"/>
        <end position="24"/>
    </location>
</feature>
<keyword evidence="10 11" id="KW-1208">Phospholipid metabolism</keyword>
<evidence type="ECO:0000256" key="1">
    <source>
        <dbReference type="ARBA" id="ARBA00022475"/>
    </source>
</evidence>
<dbReference type="RefSeq" id="WP_342127175.1">
    <property type="nucleotide sequence ID" value="NZ_JBCAUS010000003.1"/>
</dbReference>
<dbReference type="PANTHER" id="PTHR39650">
    <property type="entry name" value="CDP-ARCHAEOL SYNTHASE"/>
    <property type="match status" value="1"/>
</dbReference>
<dbReference type="NCBIfam" id="NF003114">
    <property type="entry name" value="PRK04032.1"/>
    <property type="match status" value="1"/>
</dbReference>
<dbReference type="InterPro" id="IPR002726">
    <property type="entry name" value="CarS_archaea"/>
</dbReference>
<feature type="transmembrane region" description="Helical" evidence="11">
    <location>
        <begin position="86"/>
        <end position="106"/>
    </location>
</feature>
<evidence type="ECO:0000256" key="10">
    <source>
        <dbReference type="ARBA" id="ARBA00023264"/>
    </source>
</evidence>
<protein>
    <recommendedName>
        <fullName evidence="11">CDP-archaeol synthase</fullName>
        <ecNumber evidence="11">2.7.7.67</ecNumber>
    </recommendedName>
    <alternativeName>
        <fullName evidence="11">CDP-2,3-bis-(O-geranylgeranyl)-sn-glycerol synthase</fullName>
    </alternativeName>
</protein>
<evidence type="ECO:0000256" key="3">
    <source>
        <dbReference type="ARBA" id="ARBA00022679"/>
    </source>
</evidence>
<dbReference type="Pfam" id="PF01864">
    <property type="entry name" value="CarS-like"/>
    <property type="match status" value="1"/>
</dbReference>
<dbReference type="PANTHER" id="PTHR39650:SF1">
    <property type="entry name" value="CDP-ARCHAEOL SYNTHASE"/>
    <property type="match status" value="1"/>
</dbReference>
<evidence type="ECO:0000256" key="5">
    <source>
        <dbReference type="ARBA" id="ARBA00022842"/>
    </source>
</evidence>
<keyword evidence="3 11" id="KW-0808">Transferase</keyword>
<keyword evidence="1 11" id="KW-1003">Cell membrane</keyword>
<reference evidence="12 13" key="1">
    <citation type="submission" date="2024-04" db="EMBL/GenBank/DDBJ databases">
        <title>Methanococcoides sp. LMO-2.</title>
        <authorList>
            <person name="Liang L."/>
        </authorList>
    </citation>
    <scope>NUCLEOTIDE SEQUENCE [LARGE SCALE GENOMIC DNA]</scope>
    <source>
        <strain evidence="12 13">LMO-2</strain>
    </source>
</reference>
<name>A0ABU9KVJ0_9EURY</name>
<evidence type="ECO:0000256" key="9">
    <source>
        <dbReference type="ARBA" id="ARBA00023209"/>
    </source>
</evidence>
<keyword evidence="8 11" id="KW-0472">Membrane</keyword>
<gene>
    <name evidence="11" type="primary">carS</name>
    <name evidence="12" type="ORF">WOA13_05765</name>
</gene>
<accession>A0ABU9KVJ0</accession>
<comment type="similarity">
    <text evidence="11">Belongs to the CDP-archaeol synthase family.</text>
</comment>
<dbReference type="GO" id="GO:0043338">
    <property type="term" value="F:CDP-2,3-bis-(O-geranylgeranyl)-sn-glycerol synthase activity"/>
    <property type="evidence" value="ECO:0007669"/>
    <property type="project" value="UniProtKB-EC"/>
</dbReference>
<evidence type="ECO:0000256" key="6">
    <source>
        <dbReference type="ARBA" id="ARBA00022989"/>
    </source>
</evidence>
<organism evidence="12 13">
    <name type="scientific">Methanococcoides cohabitans</name>
    <dbReference type="NCBI Taxonomy" id="3136559"/>
    <lineage>
        <taxon>Archaea</taxon>
        <taxon>Methanobacteriati</taxon>
        <taxon>Methanobacteriota</taxon>
        <taxon>Stenosarchaea group</taxon>
        <taxon>Methanomicrobia</taxon>
        <taxon>Methanosarcinales</taxon>
        <taxon>Methanosarcinaceae</taxon>
        <taxon>Methanococcoides</taxon>
    </lineage>
</organism>
<comment type="subcellular location">
    <subcellularLocation>
        <location evidence="11">Cell membrane</location>
        <topology evidence="11">Multi-pass membrane protein</topology>
    </subcellularLocation>
</comment>
<keyword evidence="2 11" id="KW-0444">Lipid biosynthesis</keyword>
<dbReference type="Proteomes" id="UP001396646">
    <property type="component" value="Unassembled WGS sequence"/>
</dbReference>
<evidence type="ECO:0000313" key="13">
    <source>
        <dbReference type="Proteomes" id="UP001396646"/>
    </source>
</evidence>
<comment type="catalytic activity">
    <reaction evidence="11">
        <text>2,3-bis-O-(geranylgeranyl)-sn-glycerol 1-phosphate + CTP + H(+) = CDP-2,3-bis-O-(geranylgeranyl)-sn-glycerol + diphosphate</text>
        <dbReference type="Rhea" id="RHEA:25690"/>
        <dbReference type="ChEBI" id="CHEBI:15378"/>
        <dbReference type="ChEBI" id="CHEBI:33019"/>
        <dbReference type="ChEBI" id="CHEBI:37563"/>
        <dbReference type="ChEBI" id="CHEBI:58837"/>
        <dbReference type="ChEBI" id="CHEBI:58838"/>
        <dbReference type="EC" id="2.7.7.67"/>
    </reaction>
</comment>
<comment type="caution">
    <text evidence="12">The sequence shown here is derived from an EMBL/GenBank/DDBJ whole genome shotgun (WGS) entry which is preliminary data.</text>
</comment>
<keyword evidence="13" id="KW-1185">Reference proteome</keyword>
<feature type="transmembrane region" description="Helical" evidence="11">
    <location>
        <begin position="45"/>
        <end position="66"/>
    </location>
</feature>
<keyword evidence="5 11" id="KW-0460">Magnesium</keyword>
<dbReference type="HAMAP" id="MF_01117">
    <property type="entry name" value="CDP_archaeol_synth"/>
    <property type="match status" value="1"/>
</dbReference>
<evidence type="ECO:0000256" key="7">
    <source>
        <dbReference type="ARBA" id="ARBA00023098"/>
    </source>
</evidence>
<comment type="pathway">
    <text evidence="11">Membrane lipid metabolism; glycerophospholipid metabolism.</text>
</comment>
<dbReference type="EC" id="2.7.7.67" evidence="11"/>
<keyword evidence="12" id="KW-0548">Nucleotidyltransferase</keyword>
<keyword evidence="4 11" id="KW-0812">Transmembrane</keyword>
<dbReference type="InterPro" id="IPR032690">
    <property type="entry name" value="CarS"/>
</dbReference>
<evidence type="ECO:0000313" key="12">
    <source>
        <dbReference type="EMBL" id="MEL4305334.1"/>
    </source>
</evidence>
<evidence type="ECO:0000256" key="11">
    <source>
        <dbReference type="HAMAP-Rule" id="MF_01117"/>
    </source>
</evidence>
<comment type="cofactor">
    <cofactor evidence="11">
        <name>Mg(2+)</name>
        <dbReference type="ChEBI" id="CHEBI:18420"/>
    </cofactor>
</comment>
<feature type="transmembrane region" description="Helical" evidence="11">
    <location>
        <begin position="151"/>
        <end position="175"/>
    </location>
</feature>
<evidence type="ECO:0000256" key="8">
    <source>
        <dbReference type="ARBA" id="ARBA00023136"/>
    </source>
</evidence>
<evidence type="ECO:0000256" key="4">
    <source>
        <dbReference type="ARBA" id="ARBA00022692"/>
    </source>
</evidence>
<sequence length="182" mass="19983">MVLAVWLMLPAYLPNPFAAVFGGGRPIDGGKTMSDGRRILGDGKTFRGFFAGLICGTLAGLLQMRLIESYPVILGAQLPTFGTGGLNTTIVVFALAFGSLFGDMFMSFFKRRMGLKRGAPLPVVDQLDFVMGALIFAYLASPYWFSEQFTFKIILVILIITPLLHLVTNIIGYFMGVKKEPW</sequence>
<feature type="transmembrane region" description="Helical" evidence="11">
    <location>
        <begin position="127"/>
        <end position="145"/>
    </location>
</feature>
<comment type="function">
    <text evidence="11">Catalyzes the formation of CDP-2,3-bis-(O-geranylgeranyl)-sn-glycerol (CDP-archaeol) from 2,3-bis-(O-geranylgeranyl)-sn-glycerol 1-phosphate (DGGGP) and CTP. This reaction is the third ether-bond-formation step in the biosynthesis of archaeal membrane lipids.</text>
</comment>
<evidence type="ECO:0000256" key="2">
    <source>
        <dbReference type="ARBA" id="ARBA00022516"/>
    </source>
</evidence>
<keyword evidence="6 11" id="KW-1133">Transmembrane helix</keyword>
<dbReference type="EMBL" id="JBCAUS010000003">
    <property type="protein sequence ID" value="MEL4305334.1"/>
    <property type="molecule type" value="Genomic_DNA"/>
</dbReference>
<keyword evidence="9 11" id="KW-0594">Phospholipid biosynthesis</keyword>